<evidence type="ECO:0008006" key="4">
    <source>
        <dbReference type="Google" id="ProtNLM"/>
    </source>
</evidence>
<feature type="transmembrane region" description="Helical" evidence="1">
    <location>
        <begin position="31"/>
        <end position="47"/>
    </location>
</feature>
<keyword evidence="1" id="KW-1133">Transmembrane helix</keyword>
<organism evidence="2 3">
    <name type="scientific">Flavobacterium aquatile LMG 4008 = ATCC 11947</name>
    <dbReference type="NCBI Taxonomy" id="1453498"/>
    <lineage>
        <taxon>Bacteria</taxon>
        <taxon>Pseudomonadati</taxon>
        <taxon>Bacteroidota</taxon>
        <taxon>Flavobacteriia</taxon>
        <taxon>Flavobacteriales</taxon>
        <taxon>Flavobacteriaceae</taxon>
        <taxon>Flavobacterium</taxon>
    </lineage>
</organism>
<keyword evidence="1" id="KW-0812">Transmembrane</keyword>
<dbReference type="STRING" id="1453498.LG45_14765"/>
<gene>
    <name evidence="2" type="ORF">LG45_14765</name>
</gene>
<keyword evidence="1" id="KW-0472">Membrane</keyword>
<dbReference type="OrthoDB" id="1360785at2"/>
<feature type="transmembrane region" description="Helical" evidence="1">
    <location>
        <begin position="54"/>
        <end position="72"/>
    </location>
</feature>
<comment type="caution">
    <text evidence="2">The sequence shown here is derived from an EMBL/GenBank/DDBJ whole genome shotgun (WGS) entry which is preliminary data.</text>
</comment>
<feature type="transmembrane region" description="Helical" evidence="1">
    <location>
        <begin position="107"/>
        <end position="128"/>
    </location>
</feature>
<feature type="transmembrane region" description="Helical" evidence="1">
    <location>
        <begin position="194"/>
        <end position="212"/>
    </location>
</feature>
<feature type="transmembrane region" description="Helical" evidence="1">
    <location>
        <begin position="140"/>
        <end position="161"/>
    </location>
</feature>
<evidence type="ECO:0000256" key="1">
    <source>
        <dbReference type="SAM" id="Phobius"/>
    </source>
</evidence>
<feature type="transmembrane region" description="Helical" evidence="1">
    <location>
        <begin position="168"/>
        <end position="188"/>
    </location>
</feature>
<dbReference type="eggNOG" id="ENOG5033IFB">
    <property type="taxonomic scope" value="Bacteria"/>
</dbReference>
<evidence type="ECO:0000313" key="3">
    <source>
        <dbReference type="Proteomes" id="UP000029554"/>
    </source>
</evidence>
<keyword evidence="3" id="KW-1185">Reference proteome</keyword>
<protein>
    <recommendedName>
        <fullName evidence="4">YhhN-like protein</fullName>
    </recommendedName>
</protein>
<reference evidence="2 3" key="1">
    <citation type="submission" date="2014-09" db="EMBL/GenBank/DDBJ databases">
        <title>Whole Genome Shotgun of Flavobacterium aquatile LMG 4008.</title>
        <authorList>
            <person name="Gale A.N."/>
            <person name="Pipes S.E."/>
            <person name="Newman J.D."/>
        </authorList>
    </citation>
    <scope>NUCLEOTIDE SEQUENCE [LARGE SCALE GENOMIC DNA]</scope>
    <source>
        <strain evidence="2 3">LMG 4008</strain>
    </source>
</reference>
<proteinExistence type="predicted"/>
<name>A0A095SS93_9FLAO</name>
<dbReference type="Proteomes" id="UP000029554">
    <property type="component" value="Unassembled WGS sequence"/>
</dbReference>
<dbReference type="EMBL" id="JRHH01000005">
    <property type="protein sequence ID" value="KGD67462.1"/>
    <property type="molecule type" value="Genomic_DNA"/>
</dbReference>
<dbReference type="RefSeq" id="WP_035128303.1">
    <property type="nucleotide sequence ID" value="NZ_JRHH01000005.1"/>
</dbReference>
<accession>A0A095SS93</accession>
<feature type="transmembrane region" description="Helical" evidence="1">
    <location>
        <begin position="78"/>
        <end position="100"/>
    </location>
</feature>
<dbReference type="AlphaFoldDB" id="A0A095SS93"/>
<sequence length="225" mass="25836">MKASKVALILYFLCCFLSVLADMLRNDTLKLVSLPLVVPAISFYYLIETKKKNYLLFLFLFCCFVGDSIGIMNFENEVYYILVPFFIGNLALLAMVFQNLEKFKLKIFNIVSLVILVLFVGYLCYSIVDLFFFHELLIRILIIIYGGLLFFVAVIAGYNLICKMNNANLFLAIGVTCIVVSDSFYIVYNYQTQLVVLDVLHFLAQVLSYYFVTKYALTKEASKKV</sequence>
<evidence type="ECO:0000313" key="2">
    <source>
        <dbReference type="EMBL" id="KGD67462.1"/>
    </source>
</evidence>